<evidence type="ECO:0000259" key="4">
    <source>
        <dbReference type="PROSITE" id="PS50949"/>
    </source>
</evidence>
<dbReference type="SUPFAM" id="SSF46785">
    <property type="entry name" value="Winged helix' DNA-binding domain"/>
    <property type="match status" value="1"/>
</dbReference>
<dbReference type="OrthoDB" id="9799812at2"/>
<dbReference type="PANTHER" id="PTHR43537">
    <property type="entry name" value="TRANSCRIPTIONAL REGULATOR, GNTR FAMILY"/>
    <property type="match status" value="1"/>
</dbReference>
<dbReference type="KEGG" id="ptx:ABW99_01765"/>
<evidence type="ECO:0000256" key="1">
    <source>
        <dbReference type="ARBA" id="ARBA00023015"/>
    </source>
</evidence>
<accession>A0A0G3ER03</accession>
<dbReference type="InterPro" id="IPR008920">
    <property type="entry name" value="TF_FadR/GntR_C"/>
</dbReference>
<feature type="domain" description="HTH gntR-type" evidence="4">
    <location>
        <begin position="19"/>
        <end position="86"/>
    </location>
</feature>
<evidence type="ECO:0000313" key="5">
    <source>
        <dbReference type="EMBL" id="AKJ67141.1"/>
    </source>
</evidence>
<gene>
    <name evidence="5" type="ORF">ABW99_01765</name>
</gene>
<dbReference type="CDD" id="cd07377">
    <property type="entry name" value="WHTH_GntR"/>
    <property type="match status" value="1"/>
</dbReference>
<dbReference type="SMART" id="SM00895">
    <property type="entry name" value="FCD"/>
    <property type="match status" value="1"/>
</dbReference>
<dbReference type="Proteomes" id="UP000036700">
    <property type="component" value="Chromosome"/>
</dbReference>
<dbReference type="InterPro" id="IPR036388">
    <property type="entry name" value="WH-like_DNA-bd_sf"/>
</dbReference>
<dbReference type="InterPro" id="IPR036390">
    <property type="entry name" value="WH_DNA-bd_sf"/>
</dbReference>
<dbReference type="SUPFAM" id="SSF48008">
    <property type="entry name" value="GntR ligand-binding domain-like"/>
    <property type="match status" value="1"/>
</dbReference>
<keyword evidence="3" id="KW-0804">Transcription</keyword>
<dbReference type="PROSITE" id="PS50949">
    <property type="entry name" value="HTH_GNTR"/>
    <property type="match status" value="1"/>
</dbReference>
<dbReference type="InterPro" id="IPR000524">
    <property type="entry name" value="Tscrpt_reg_HTH_GntR"/>
</dbReference>
<evidence type="ECO:0000313" key="6">
    <source>
        <dbReference type="Proteomes" id="UP000036700"/>
    </source>
</evidence>
<evidence type="ECO:0000256" key="2">
    <source>
        <dbReference type="ARBA" id="ARBA00023125"/>
    </source>
</evidence>
<keyword evidence="1" id="KW-0805">Transcription regulation</keyword>
<keyword evidence="2" id="KW-0238">DNA-binding</keyword>
<keyword evidence="6" id="KW-1185">Reference proteome</keyword>
<dbReference type="STRING" id="445709.ABW99_01765"/>
<protein>
    <submittedName>
        <fullName evidence="5">GntR family transcriptional regulator</fullName>
    </submittedName>
</protein>
<proteinExistence type="predicted"/>
<sequence>MPKVAKRAAPAAMPKLQRQTTTAQVVDALRQQILSGHLAPGEALRQEAIGEALGVSRIPVREAIRLLEAEGMVDVLPHRGAFVCALSVDELNEAFEIRRRLEPWLFEEAVRKIDAQSLAAARALVTQMDNAHEADWGRLNWALHETLYRPAQREMTLAMLKRLHDRTDRYFRFQIVNAPIRAQAHAEHMEMIEICEQRDVGRAAAVLEHHIATAAAQIRGIVEQLMGQRDAQP</sequence>
<dbReference type="RefSeq" id="WP_047212678.1">
    <property type="nucleotide sequence ID" value="NZ_CP011568.3"/>
</dbReference>
<dbReference type="EMBL" id="CP011568">
    <property type="protein sequence ID" value="AKJ67141.1"/>
    <property type="molecule type" value="Genomic_DNA"/>
</dbReference>
<dbReference type="PANTHER" id="PTHR43537:SF41">
    <property type="entry name" value="TRANSCRIPTIONAL REGULATORY PROTEIN"/>
    <property type="match status" value="1"/>
</dbReference>
<dbReference type="GO" id="GO:0003677">
    <property type="term" value="F:DNA binding"/>
    <property type="evidence" value="ECO:0007669"/>
    <property type="project" value="UniProtKB-KW"/>
</dbReference>
<dbReference type="SMART" id="SM00345">
    <property type="entry name" value="HTH_GNTR"/>
    <property type="match status" value="1"/>
</dbReference>
<dbReference type="PATRIC" id="fig|445709.3.peg.385"/>
<dbReference type="AlphaFoldDB" id="A0A0G3ER03"/>
<dbReference type="Gene3D" id="1.10.10.10">
    <property type="entry name" value="Winged helix-like DNA-binding domain superfamily/Winged helix DNA-binding domain"/>
    <property type="match status" value="1"/>
</dbReference>
<dbReference type="InterPro" id="IPR011711">
    <property type="entry name" value="GntR_C"/>
</dbReference>
<name>A0A0G3ER03_9BURK</name>
<dbReference type="Pfam" id="PF00392">
    <property type="entry name" value="GntR"/>
    <property type="match status" value="1"/>
</dbReference>
<reference evidence="6" key="1">
    <citation type="submission" date="2015-06" db="EMBL/GenBank/DDBJ databases">
        <authorList>
            <person name="Lim Y.L."/>
            <person name="Ee R."/>
            <person name="Yong D."/>
            <person name="How K.Y."/>
            <person name="Yin W.F."/>
            <person name="Chan K.G."/>
        </authorList>
    </citation>
    <scope>NUCLEOTIDE SEQUENCE [LARGE SCALE GENOMIC DNA]</scope>
    <source>
        <strain evidence="6">DSM 25325</strain>
    </source>
</reference>
<dbReference type="Pfam" id="PF07729">
    <property type="entry name" value="FCD"/>
    <property type="match status" value="1"/>
</dbReference>
<dbReference type="GO" id="GO:0003700">
    <property type="term" value="F:DNA-binding transcription factor activity"/>
    <property type="evidence" value="ECO:0007669"/>
    <property type="project" value="InterPro"/>
</dbReference>
<organism evidence="5 6">
    <name type="scientific">Pandoraea thiooxydans</name>
    <dbReference type="NCBI Taxonomy" id="445709"/>
    <lineage>
        <taxon>Bacteria</taxon>
        <taxon>Pseudomonadati</taxon>
        <taxon>Pseudomonadota</taxon>
        <taxon>Betaproteobacteria</taxon>
        <taxon>Burkholderiales</taxon>
        <taxon>Burkholderiaceae</taxon>
        <taxon>Pandoraea</taxon>
    </lineage>
</organism>
<dbReference type="Gene3D" id="1.20.120.530">
    <property type="entry name" value="GntR ligand-binding domain-like"/>
    <property type="match status" value="1"/>
</dbReference>
<evidence type="ECO:0000256" key="3">
    <source>
        <dbReference type="ARBA" id="ARBA00023163"/>
    </source>
</evidence>